<keyword evidence="6" id="KW-1185">Reference proteome</keyword>
<gene>
    <name evidence="5" type="ORF">SAMN02745728_01281</name>
</gene>
<feature type="domain" description="AMP-binding enzyme C-terminal" evidence="4">
    <location>
        <begin position="333"/>
        <end position="412"/>
    </location>
</feature>
<evidence type="ECO:0000259" key="3">
    <source>
        <dbReference type="Pfam" id="PF00501"/>
    </source>
</evidence>
<dbReference type="RefSeq" id="WP_072696953.1">
    <property type="nucleotide sequence ID" value="NZ_FRDI01000004.1"/>
</dbReference>
<dbReference type="Pfam" id="PF00501">
    <property type="entry name" value="AMP-binding"/>
    <property type="match status" value="1"/>
</dbReference>
<dbReference type="PANTHER" id="PTHR43201">
    <property type="entry name" value="ACYL-COA SYNTHETASE"/>
    <property type="match status" value="1"/>
</dbReference>
<proteinExistence type="inferred from homology"/>
<dbReference type="AlphaFoldDB" id="A0A1M7STQ6"/>
<dbReference type="GO" id="GO:0006631">
    <property type="term" value="P:fatty acid metabolic process"/>
    <property type="evidence" value="ECO:0007669"/>
    <property type="project" value="TreeGrafter"/>
</dbReference>
<dbReference type="InterPro" id="IPR000873">
    <property type="entry name" value="AMP-dep_synth/lig_dom"/>
</dbReference>
<dbReference type="InterPro" id="IPR025110">
    <property type="entry name" value="AMP-bd_C"/>
</dbReference>
<evidence type="ECO:0000259" key="4">
    <source>
        <dbReference type="Pfam" id="PF13193"/>
    </source>
</evidence>
<dbReference type="Pfam" id="PF13193">
    <property type="entry name" value="AMP-binding_C"/>
    <property type="match status" value="1"/>
</dbReference>
<evidence type="ECO:0000313" key="6">
    <source>
        <dbReference type="Proteomes" id="UP000186469"/>
    </source>
</evidence>
<dbReference type="PANTHER" id="PTHR43201:SF5">
    <property type="entry name" value="MEDIUM-CHAIN ACYL-COA LIGASE ACSF2, MITOCHONDRIAL"/>
    <property type="match status" value="1"/>
</dbReference>
<dbReference type="EMBL" id="FRDI01000004">
    <property type="protein sequence ID" value="SHN61927.1"/>
    <property type="molecule type" value="Genomic_DNA"/>
</dbReference>
<keyword evidence="2 5" id="KW-0436">Ligase</keyword>
<dbReference type="STRING" id="1121455.SAMN02745728_01281"/>
<dbReference type="GO" id="GO:0031956">
    <property type="term" value="F:medium-chain fatty acid-CoA ligase activity"/>
    <property type="evidence" value="ECO:0007669"/>
    <property type="project" value="TreeGrafter"/>
</dbReference>
<dbReference type="Proteomes" id="UP000186469">
    <property type="component" value="Unassembled WGS sequence"/>
</dbReference>
<dbReference type="OrthoDB" id="9787658at2"/>
<evidence type="ECO:0000256" key="1">
    <source>
        <dbReference type="ARBA" id="ARBA00006432"/>
    </source>
</evidence>
<dbReference type="SUPFAM" id="SSF56801">
    <property type="entry name" value="Acetyl-CoA synthetase-like"/>
    <property type="match status" value="1"/>
</dbReference>
<sequence>MNTSHFLAVIGSFMGIVPLLSEQVEQARQAEQIEQAGSVYFSGAYSQKLSACLCALSVQEKEDLAVKLLIFFDINPKLYKTLVSKLITQSNILDWAELIFECWQKSGQTFCFSSSGSTHLATRHKHSFSALLEEARSIIKETPKISRVISVMPVHHVYGFTFSIILPLALSVPSYAFAPMPTEDFFNALSPDAAVIAFPLFLKSFSRMLELQPPKTQTLPSLTIFTATAPCPKEIISFLSLKNKFKVVEVYGSTETSVIGIRLSPAQYYNLLPWWNKIDKPKNTILLIRNSQEYPLEINAPDILNFISERKFEPLMRHDKAVQVGGENVYLQKVEAILLSHPDIKDCAVRLMLPKEGDRLKAFIVPLNNTKECLKRLSGVTFRVWLHKNLSSASIPKHITYGVSVPLSTTGKRCDWSITTNINTKNLLE</sequence>
<name>A0A1M7STQ6_9BACT</name>
<dbReference type="Gene3D" id="3.30.300.30">
    <property type="match status" value="1"/>
</dbReference>
<organism evidence="5 6">
    <name type="scientific">Desulfovibrio litoralis DSM 11393</name>
    <dbReference type="NCBI Taxonomy" id="1121455"/>
    <lineage>
        <taxon>Bacteria</taxon>
        <taxon>Pseudomonadati</taxon>
        <taxon>Thermodesulfobacteriota</taxon>
        <taxon>Desulfovibrionia</taxon>
        <taxon>Desulfovibrionales</taxon>
        <taxon>Desulfovibrionaceae</taxon>
        <taxon>Desulfovibrio</taxon>
    </lineage>
</organism>
<evidence type="ECO:0000313" key="5">
    <source>
        <dbReference type="EMBL" id="SHN61927.1"/>
    </source>
</evidence>
<protein>
    <submittedName>
        <fullName evidence="5">4-coumarate--CoA ligase, photoactive yellow protein activation family</fullName>
    </submittedName>
</protein>
<dbReference type="InterPro" id="IPR045851">
    <property type="entry name" value="AMP-bd_C_sf"/>
</dbReference>
<accession>A0A1M7STQ6</accession>
<dbReference type="InterPro" id="IPR042099">
    <property type="entry name" value="ANL_N_sf"/>
</dbReference>
<evidence type="ECO:0000256" key="2">
    <source>
        <dbReference type="ARBA" id="ARBA00022598"/>
    </source>
</evidence>
<reference evidence="5 6" key="1">
    <citation type="submission" date="2016-12" db="EMBL/GenBank/DDBJ databases">
        <authorList>
            <person name="Song W.-J."/>
            <person name="Kurnit D.M."/>
        </authorList>
    </citation>
    <scope>NUCLEOTIDE SEQUENCE [LARGE SCALE GENOMIC DNA]</scope>
    <source>
        <strain evidence="5 6">DSM 11393</strain>
    </source>
</reference>
<feature type="domain" description="AMP-dependent synthetase/ligase" evidence="3">
    <location>
        <begin position="125"/>
        <end position="261"/>
    </location>
</feature>
<dbReference type="Gene3D" id="3.40.50.12780">
    <property type="entry name" value="N-terminal domain of ligase-like"/>
    <property type="match status" value="1"/>
</dbReference>
<comment type="similarity">
    <text evidence="1">Belongs to the ATP-dependent AMP-binding enzyme family.</text>
</comment>